<dbReference type="OMA" id="NRSMESY"/>
<dbReference type="RefSeq" id="XP_009010059.1">
    <property type="nucleotide sequence ID" value="XM_009011811.1"/>
</dbReference>
<dbReference type="Pfam" id="PF00651">
    <property type="entry name" value="BTB"/>
    <property type="match status" value="1"/>
</dbReference>
<dbReference type="FunFam" id="1.25.40.420:FF:000001">
    <property type="entry name" value="Kelch-like family member 12"/>
    <property type="match status" value="1"/>
</dbReference>
<dbReference type="Pfam" id="PF01344">
    <property type="entry name" value="Kelch_1"/>
    <property type="match status" value="1"/>
</dbReference>
<dbReference type="CDD" id="cd18444">
    <property type="entry name" value="BACK_KLHL1_like"/>
    <property type="match status" value="1"/>
</dbReference>
<dbReference type="Gene3D" id="3.30.710.10">
    <property type="entry name" value="Potassium Channel Kv1.1, Chain A"/>
    <property type="match status" value="1"/>
</dbReference>
<dbReference type="SMART" id="SM00875">
    <property type="entry name" value="BACK"/>
    <property type="match status" value="1"/>
</dbReference>
<dbReference type="PROSITE" id="PS50097">
    <property type="entry name" value="BTB"/>
    <property type="match status" value="1"/>
</dbReference>
<dbReference type="STRING" id="6412.T1G9D5"/>
<sequence>MMQRMEMYLHRRQLCDVVLITTSGRRVPAHRLVLAAASDYFAAMFTSDLLEADLEEVVIKEVEPDALVACVRYIYTGQLDLREDTVESILSASCLLQLPEASIVCSRFLSKQLHPSNCIGIRQFADLQGCCRLYDEANAYVLENFMEVTKHQEFNFLAADDLVQLLCSDDIRVSSEVVVFEALVCWAKHDEVERKKDLGRLLACVRLPLLPAQYIADKVAACPLFREDLFIQDLIMESLKYHLLPERRMTMYNMRTRPRKSTVGVLYAVGGMDCGKGAVSMEKYDMRTDQWSQVACMNGRRLQFGVAVIDLVLYVVGGRDGLKTLNSVECYDCRTDTWSSVNPMATHRHGLGVGVLGGPMYAVGGHDGWSYLATVERWDVQTQQWSYVAPLSTPRSTAGVVVLGNKLYAVGGRDGSSCLRSMECYDPHTNKWSICCPMNKRRGGVGVAVCNEFLYAVGGHDAPSSNPASSRFDCVERYDPKTDTWTAVAPISSPRDAVGVCVLGDKLFAVGGYDGQRYLNDVEAFDTHLNEWSEVAPLRVGRAGACVVHLAL</sequence>
<dbReference type="FunFam" id="2.120.10.80:FF:000017">
    <property type="entry name" value="kelch-like protein 1 isoform X2"/>
    <property type="match status" value="1"/>
</dbReference>
<dbReference type="SUPFAM" id="SSF117281">
    <property type="entry name" value="Kelch motif"/>
    <property type="match status" value="1"/>
</dbReference>
<dbReference type="eggNOG" id="KOG4441">
    <property type="taxonomic scope" value="Eukaryota"/>
</dbReference>
<evidence type="ECO:0000256" key="1">
    <source>
        <dbReference type="ARBA" id="ARBA00022441"/>
    </source>
</evidence>
<dbReference type="EnsemblMetazoa" id="HelroT96746">
    <property type="protein sequence ID" value="HelroP96746"/>
    <property type="gene ID" value="HelroG96746"/>
</dbReference>
<dbReference type="InterPro" id="IPR000210">
    <property type="entry name" value="BTB/POZ_dom"/>
</dbReference>
<evidence type="ECO:0000313" key="6">
    <source>
        <dbReference type="Proteomes" id="UP000015101"/>
    </source>
</evidence>
<dbReference type="InterPro" id="IPR006652">
    <property type="entry name" value="Kelch_1"/>
</dbReference>
<dbReference type="HOGENOM" id="CLU_004253_14_2_1"/>
<dbReference type="GO" id="GO:0005737">
    <property type="term" value="C:cytoplasm"/>
    <property type="evidence" value="ECO:0000318"/>
    <property type="project" value="GO_Central"/>
</dbReference>
<feature type="domain" description="BTB" evidence="3">
    <location>
        <begin position="15"/>
        <end position="83"/>
    </location>
</feature>
<protein>
    <recommendedName>
        <fullName evidence="3">BTB domain-containing protein</fullName>
    </recommendedName>
</protein>
<evidence type="ECO:0000256" key="2">
    <source>
        <dbReference type="ARBA" id="ARBA00022737"/>
    </source>
</evidence>
<dbReference type="FunFam" id="2.120.10.80:FF:000021">
    <property type="entry name" value="kelch-like protein 1 isoform X2"/>
    <property type="match status" value="1"/>
</dbReference>
<reference evidence="6" key="1">
    <citation type="submission" date="2012-12" db="EMBL/GenBank/DDBJ databases">
        <authorList>
            <person name="Hellsten U."/>
            <person name="Grimwood J."/>
            <person name="Chapman J.A."/>
            <person name="Shapiro H."/>
            <person name="Aerts A."/>
            <person name="Otillar R.P."/>
            <person name="Terry A.Y."/>
            <person name="Boore J.L."/>
            <person name="Simakov O."/>
            <person name="Marletaz F."/>
            <person name="Cho S.-J."/>
            <person name="Edsinger-Gonzales E."/>
            <person name="Havlak P."/>
            <person name="Kuo D.-H."/>
            <person name="Larsson T."/>
            <person name="Lv J."/>
            <person name="Arendt D."/>
            <person name="Savage R."/>
            <person name="Osoegawa K."/>
            <person name="de Jong P."/>
            <person name="Lindberg D.R."/>
            <person name="Seaver E.C."/>
            <person name="Weisblat D.A."/>
            <person name="Putnam N.H."/>
            <person name="Grigoriev I.V."/>
            <person name="Rokhsar D.S."/>
        </authorList>
    </citation>
    <scope>NUCLEOTIDE SEQUENCE</scope>
</reference>
<dbReference type="SUPFAM" id="SSF54695">
    <property type="entry name" value="POZ domain"/>
    <property type="match status" value="1"/>
</dbReference>
<accession>T1G9D5</accession>
<dbReference type="InterPro" id="IPR011333">
    <property type="entry name" value="SKP1/BTB/POZ_sf"/>
</dbReference>
<dbReference type="GO" id="GO:0043161">
    <property type="term" value="P:proteasome-mediated ubiquitin-dependent protein catabolic process"/>
    <property type="evidence" value="ECO:0000318"/>
    <property type="project" value="GO_Central"/>
</dbReference>
<evidence type="ECO:0000313" key="4">
    <source>
        <dbReference type="EMBL" id="ESO11571.1"/>
    </source>
</evidence>
<reference evidence="5" key="3">
    <citation type="submission" date="2015-06" db="UniProtKB">
        <authorList>
            <consortium name="EnsemblMetazoa"/>
        </authorList>
    </citation>
    <scope>IDENTIFICATION</scope>
</reference>
<proteinExistence type="predicted"/>
<keyword evidence="2" id="KW-0677">Repeat</keyword>
<dbReference type="SMART" id="SM00225">
    <property type="entry name" value="BTB"/>
    <property type="match status" value="1"/>
</dbReference>
<gene>
    <name evidence="5" type="primary">20217682</name>
    <name evidence="4" type="ORF">HELRODRAFT_96746</name>
</gene>
<dbReference type="GO" id="GO:0031463">
    <property type="term" value="C:Cul3-RING ubiquitin ligase complex"/>
    <property type="evidence" value="ECO:0000318"/>
    <property type="project" value="GO_Central"/>
</dbReference>
<dbReference type="CTD" id="20217682"/>
<dbReference type="PANTHER" id="PTHR45632:SF17">
    <property type="entry name" value="KELCH-LIKE PROTEIN 31"/>
    <property type="match status" value="1"/>
</dbReference>
<evidence type="ECO:0000259" key="3">
    <source>
        <dbReference type="PROSITE" id="PS50097"/>
    </source>
</evidence>
<dbReference type="Gene3D" id="2.120.10.80">
    <property type="entry name" value="Kelch-type beta propeller"/>
    <property type="match status" value="2"/>
</dbReference>
<name>T1G9D5_HELRO</name>
<organism evidence="5 6">
    <name type="scientific">Helobdella robusta</name>
    <name type="common">Californian leech</name>
    <dbReference type="NCBI Taxonomy" id="6412"/>
    <lineage>
        <taxon>Eukaryota</taxon>
        <taxon>Metazoa</taxon>
        <taxon>Spiralia</taxon>
        <taxon>Lophotrochozoa</taxon>
        <taxon>Annelida</taxon>
        <taxon>Clitellata</taxon>
        <taxon>Hirudinea</taxon>
        <taxon>Rhynchobdellida</taxon>
        <taxon>Glossiphoniidae</taxon>
        <taxon>Helobdella</taxon>
    </lineage>
</organism>
<reference evidence="4 6" key="2">
    <citation type="journal article" date="2013" name="Nature">
        <title>Insights into bilaterian evolution from three spiralian genomes.</title>
        <authorList>
            <person name="Simakov O."/>
            <person name="Marletaz F."/>
            <person name="Cho S.J."/>
            <person name="Edsinger-Gonzales E."/>
            <person name="Havlak P."/>
            <person name="Hellsten U."/>
            <person name="Kuo D.H."/>
            <person name="Larsson T."/>
            <person name="Lv J."/>
            <person name="Arendt D."/>
            <person name="Savage R."/>
            <person name="Osoegawa K."/>
            <person name="de Jong P."/>
            <person name="Grimwood J."/>
            <person name="Chapman J.A."/>
            <person name="Shapiro H."/>
            <person name="Aerts A."/>
            <person name="Otillar R.P."/>
            <person name="Terry A.Y."/>
            <person name="Boore J.L."/>
            <person name="Grigoriev I.V."/>
            <person name="Lindberg D.R."/>
            <person name="Seaver E.C."/>
            <person name="Weisblat D.A."/>
            <person name="Putnam N.H."/>
            <person name="Rokhsar D.S."/>
        </authorList>
    </citation>
    <scope>NUCLEOTIDE SEQUENCE</scope>
</reference>
<keyword evidence="6" id="KW-1185">Reference proteome</keyword>
<keyword evidence="1" id="KW-0880">Kelch repeat</keyword>
<dbReference type="InterPro" id="IPR015915">
    <property type="entry name" value="Kelch-typ_b-propeller"/>
</dbReference>
<dbReference type="Proteomes" id="UP000015101">
    <property type="component" value="Unassembled WGS sequence"/>
</dbReference>
<dbReference type="PIRSF" id="PIRSF037037">
    <property type="entry name" value="Kelch-like_protein_gigaxonin"/>
    <property type="match status" value="1"/>
</dbReference>
<dbReference type="SMART" id="SM00612">
    <property type="entry name" value="Kelch"/>
    <property type="match status" value="6"/>
</dbReference>
<dbReference type="PANTHER" id="PTHR45632">
    <property type="entry name" value="LD33804P"/>
    <property type="match status" value="1"/>
</dbReference>
<dbReference type="Pfam" id="PF07707">
    <property type="entry name" value="BACK"/>
    <property type="match status" value="1"/>
</dbReference>
<dbReference type="Pfam" id="PF24681">
    <property type="entry name" value="Kelch_KLHDC2_KLHL20_DRC7"/>
    <property type="match status" value="1"/>
</dbReference>
<dbReference type="GO" id="GO:1990756">
    <property type="term" value="F:ubiquitin-like ligase-substrate adaptor activity"/>
    <property type="evidence" value="ECO:0000318"/>
    <property type="project" value="GO_Central"/>
</dbReference>
<dbReference type="AlphaFoldDB" id="T1G9D5"/>
<dbReference type="InterPro" id="IPR017096">
    <property type="entry name" value="BTB-kelch_protein"/>
</dbReference>
<dbReference type="Gene3D" id="1.25.40.420">
    <property type="match status" value="1"/>
</dbReference>
<dbReference type="EMBL" id="AMQM01002465">
    <property type="status" value="NOT_ANNOTATED_CDS"/>
    <property type="molecule type" value="Genomic_DNA"/>
</dbReference>
<dbReference type="FunCoup" id="T1G9D5">
    <property type="interactions" value="494"/>
</dbReference>
<dbReference type="InterPro" id="IPR011705">
    <property type="entry name" value="BACK"/>
</dbReference>
<evidence type="ECO:0000313" key="5">
    <source>
        <dbReference type="EnsemblMetazoa" id="HelroP96746"/>
    </source>
</evidence>
<dbReference type="KEGG" id="hro:HELRODRAFT_96746"/>
<dbReference type="OrthoDB" id="45365at2759"/>
<dbReference type="GeneID" id="20217682"/>
<dbReference type="InParanoid" id="T1G9D5"/>
<dbReference type="EMBL" id="KB095812">
    <property type="protein sequence ID" value="ESO11571.1"/>
    <property type="molecule type" value="Genomic_DNA"/>
</dbReference>